<feature type="transmembrane region" description="Helical" evidence="5">
    <location>
        <begin position="162"/>
        <end position="180"/>
    </location>
</feature>
<gene>
    <name evidence="6" type="ORF">IG193_07235</name>
</gene>
<protein>
    <submittedName>
        <fullName evidence="6">Energy-coupling factor transporter transmembrane protein EcfT</fullName>
    </submittedName>
</protein>
<dbReference type="Proteomes" id="UP000594121">
    <property type="component" value="Chromosome"/>
</dbReference>
<feature type="transmembrane region" description="Helical" evidence="5">
    <location>
        <begin position="53"/>
        <end position="73"/>
    </location>
</feature>
<keyword evidence="2 5" id="KW-0812">Transmembrane</keyword>
<keyword evidence="7" id="KW-1185">Reference proteome</keyword>
<keyword evidence="4 5" id="KW-0472">Membrane</keyword>
<evidence type="ECO:0000256" key="5">
    <source>
        <dbReference type="SAM" id="Phobius"/>
    </source>
</evidence>
<dbReference type="RefSeq" id="WP_192818514.1">
    <property type="nucleotide sequence ID" value="NZ_CP062310.1"/>
</dbReference>
<feature type="transmembrane region" description="Helical" evidence="5">
    <location>
        <begin position="20"/>
        <end position="46"/>
    </location>
</feature>
<dbReference type="GO" id="GO:0005886">
    <property type="term" value="C:plasma membrane"/>
    <property type="evidence" value="ECO:0007669"/>
    <property type="project" value="UniProtKB-ARBA"/>
</dbReference>
<dbReference type="KEGG" id="thel:IG193_07235"/>
<dbReference type="AlphaFoldDB" id="A0A7L9FGV2"/>
<dbReference type="InParanoid" id="A0A7L9FGV2"/>
<dbReference type="EMBL" id="CP062310">
    <property type="protein sequence ID" value="QOJ78542.1"/>
    <property type="molecule type" value="Genomic_DNA"/>
</dbReference>
<dbReference type="PANTHER" id="PTHR33514">
    <property type="entry name" value="PROTEIN ABCI12, CHLOROPLASTIC"/>
    <property type="match status" value="1"/>
</dbReference>
<evidence type="ECO:0000313" key="7">
    <source>
        <dbReference type="Proteomes" id="UP000594121"/>
    </source>
</evidence>
<evidence type="ECO:0000256" key="4">
    <source>
        <dbReference type="ARBA" id="ARBA00023136"/>
    </source>
</evidence>
<evidence type="ECO:0000256" key="2">
    <source>
        <dbReference type="ARBA" id="ARBA00022692"/>
    </source>
</evidence>
<dbReference type="PANTHER" id="PTHR33514:SF13">
    <property type="entry name" value="PROTEIN ABCI12, CHLOROPLASTIC"/>
    <property type="match status" value="1"/>
</dbReference>
<evidence type="ECO:0000256" key="3">
    <source>
        <dbReference type="ARBA" id="ARBA00022989"/>
    </source>
</evidence>
<comment type="subcellular location">
    <subcellularLocation>
        <location evidence="1">Membrane</location>
        <topology evidence="1">Multi-pass membrane protein</topology>
    </subcellularLocation>
</comment>
<reference evidence="6 7" key="1">
    <citation type="submission" date="2020-10" db="EMBL/GenBank/DDBJ databases">
        <title>Thermofilum lucidum 3507LT sp. nov. a novel member of Thermofilaceae family isolated from Chile hot spring, and proposal of description order Thermofilales.</title>
        <authorList>
            <person name="Zayulina K.S."/>
            <person name="Elcheninov A.G."/>
            <person name="Toshchakov S.V."/>
            <person name="Kublanov I.V."/>
        </authorList>
    </citation>
    <scope>NUCLEOTIDE SEQUENCE [LARGE SCALE GENOMIC DNA]</scope>
    <source>
        <strain evidence="6 7">3507LT</strain>
    </source>
</reference>
<proteinExistence type="predicted"/>
<dbReference type="Pfam" id="PF02361">
    <property type="entry name" value="CbiQ"/>
    <property type="match status" value="1"/>
</dbReference>
<dbReference type="CDD" id="cd16914">
    <property type="entry name" value="EcfT"/>
    <property type="match status" value="1"/>
</dbReference>
<evidence type="ECO:0000313" key="6">
    <source>
        <dbReference type="EMBL" id="QOJ78542.1"/>
    </source>
</evidence>
<evidence type="ECO:0000256" key="1">
    <source>
        <dbReference type="ARBA" id="ARBA00004141"/>
    </source>
</evidence>
<organism evidence="6 7">
    <name type="scientific">Infirmifilum lucidum</name>
    <dbReference type="NCBI Taxonomy" id="2776706"/>
    <lineage>
        <taxon>Archaea</taxon>
        <taxon>Thermoproteota</taxon>
        <taxon>Thermoprotei</taxon>
        <taxon>Thermofilales</taxon>
        <taxon>Thermofilaceae</taxon>
        <taxon>Infirmifilum</taxon>
    </lineage>
</organism>
<dbReference type="InterPro" id="IPR003339">
    <property type="entry name" value="ABC/ECF_trnsptr_transmembrane"/>
</dbReference>
<feature type="transmembrane region" description="Helical" evidence="5">
    <location>
        <begin position="214"/>
        <end position="234"/>
    </location>
</feature>
<keyword evidence="3 5" id="KW-1133">Transmembrane helix</keyword>
<feature type="transmembrane region" description="Helical" evidence="5">
    <location>
        <begin position="85"/>
        <end position="106"/>
    </location>
</feature>
<accession>A0A7L9FGV2</accession>
<dbReference type="GeneID" id="59149677"/>
<feature type="transmembrane region" description="Helical" evidence="5">
    <location>
        <begin position="126"/>
        <end position="142"/>
    </location>
</feature>
<sequence length="242" mass="27222">MDSLKRLNPVVKLTSLLIAIFHVALLQNVVVTISHLLLALSLAILSRPKVNRVVATGIASTLIGYTWVTYTLYVVNVKLDPQIALAKTLLLSSRILIVMLYSLFFASTTRPKDLATSMTLQLKVPYEYAFLSFVTLRMFPIIKRDLENIIAFRKMKGYIKVSRPWNLILSMITPLLFTTVRRSVLMGISMEARGFGKYPKRTFLYETQITPRDIAFLLSVLSVVSASTLFSYILGAPLEVSL</sequence>
<name>A0A7L9FGV2_9CREN</name>